<feature type="domain" description="Phospholipid/glycerol acyltransferase" evidence="4">
    <location>
        <begin position="51"/>
        <end position="163"/>
    </location>
</feature>
<dbReference type="Pfam" id="PF01553">
    <property type="entry name" value="Acyltransferase"/>
    <property type="match status" value="1"/>
</dbReference>
<evidence type="ECO:0000256" key="3">
    <source>
        <dbReference type="ARBA" id="ARBA00023315"/>
    </source>
</evidence>
<dbReference type="PANTHER" id="PTHR10434">
    <property type="entry name" value="1-ACYL-SN-GLYCEROL-3-PHOSPHATE ACYLTRANSFERASE"/>
    <property type="match status" value="1"/>
</dbReference>
<dbReference type="InterPro" id="IPR002123">
    <property type="entry name" value="Plipid/glycerol_acylTrfase"/>
</dbReference>
<evidence type="ECO:0000313" key="5">
    <source>
        <dbReference type="EMBL" id="GHA88575.1"/>
    </source>
</evidence>
<evidence type="ECO:0000313" key="6">
    <source>
        <dbReference type="Proteomes" id="UP000634004"/>
    </source>
</evidence>
<name>A0A8J3G1S4_9PROT</name>
<dbReference type="SMART" id="SM00563">
    <property type="entry name" value="PlsC"/>
    <property type="match status" value="1"/>
</dbReference>
<sequence>MKKSERRPADDILSSSSPRMGNWLTRLLGNLVLRSMGWKMVGKLPDQKKLIIVGMPHTSNWDFILAMACMQSVGLKVSYMMKREAFIWPLRGVFRYLGGVPIDRSSKNDVTAQIVHCFNTNENVWLGMTPEGTRSKVSQYRKGYIRIAKAANVPISLIGIDARSKEVVLHENTWQFTGTSDDEDNLAIKQFVDENFFGINPENQ</sequence>
<evidence type="ECO:0000256" key="1">
    <source>
        <dbReference type="ARBA" id="ARBA00005189"/>
    </source>
</evidence>
<dbReference type="AlphaFoldDB" id="A0A8J3G1S4"/>
<dbReference type="GO" id="GO:0003841">
    <property type="term" value="F:1-acylglycerol-3-phosphate O-acyltransferase activity"/>
    <property type="evidence" value="ECO:0007669"/>
    <property type="project" value="TreeGrafter"/>
</dbReference>
<evidence type="ECO:0000259" key="4">
    <source>
        <dbReference type="SMART" id="SM00563"/>
    </source>
</evidence>
<gene>
    <name evidence="5" type="ORF">GCM10009069_09420</name>
</gene>
<comment type="caution">
    <text evidence="5">The sequence shown here is derived from an EMBL/GenBank/DDBJ whole genome shotgun (WGS) entry which is preliminary data.</text>
</comment>
<dbReference type="Proteomes" id="UP000634004">
    <property type="component" value="Unassembled WGS sequence"/>
</dbReference>
<dbReference type="SUPFAM" id="SSF69593">
    <property type="entry name" value="Glycerol-3-phosphate (1)-acyltransferase"/>
    <property type="match status" value="1"/>
</dbReference>
<proteinExistence type="predicted"/>
<keyword evidence="2" id="KW-0808">Transferase</keyword>
<dbReference type="GO" id="GO:0006654">
    <property type="term" value="P:phosphatidic acid biosynthetic process"/>
    <property type="evidence" value="ECO:0007669"/>
    <property type="project" value="TreeGrafter"/>
</dbReference>
<comment type="pathway">
    <text evidence="1">Lipid metabolism.</text>
</comment>
<protein>
    <recommendedName>
        <fullName evidence="4">Phospholipid/glycerol acyltransferase domain-containing protein</fullName>
    </recommendedName>
</protein>
<evidence type="ECO:0000256" key="2">
    <source>
        <dbReference type="ARBA" id="ARBA00022679"/>
    </source>
</evidence>
<keyword evidence="3" id="KW-0012">Acyltransferase</keyword>
<reference evidence="5" key="1">
    <citation type="journal article" date="2014" name="Int. J. Syst. Evol. Microbiol.">
        <title>Complete genome sequence of Corynebacterium casei LMG S-19264T (=DSM 44701T), isolated from a smear-ripened cheese.</title>
        <authorList>
            <consortium name="US DOE Joint Genome Institute (JGI-PGF)"/>
            <person name="Walter F."/>
            <person name="Albersmeier A."/>
            <person name="Kalinowski J."/>
            <person name="Ruckert C."/>
        </authorList>
    </citation>
    <scope>NUCLEOTIDE SEQUENCE</scope>
    <source>
        <strain evidence="5">KCTC 32513</strain>
    </source>
</reference>
<keyword evidence="6" id="KW-1185">Reference proteome</keyword>
<organism evidence="5 6">
    <name type="scientific">Algimonas arctica</name>
    <dbReference type="NCBI Taxonomy" id="1479486"/>
    <lineage>
        <taxon>Bacteria</taxon>
        <taxon>Pseudomonadati</taxon>
        <taxon>Pseudomonadota</taxon>
        <taxon>Alphaproteobacteria</taxon>
        <taxon>Maricaulales</taxon>
        <taxon>Robiginitomaculaceae</taxon>
        <taxon>Algimonas</taxon>
    </lineage>
</organism>
<dbReference type="PANTHER" id="PTHR10434:SF9">
    <property type="entry name" value="PHOSPHOLIPID_GLYCEROL ACYLTRANSFERASE DOMAIN-CONTAINING PROTEIN"/>
    <property type="match status" value="1"/>
</dbReference>
<reference evidence="5" key="2">
    <citation type="submission" date="2020-09" db="EMBL/GenBank/DDBJ databases">
        <authorList>
            <person name="Sun Q."/>
            <person name="Kim S."/>
        </authorList>
    </citation>
    <scope>NUCLEOTIDE SEQUENCE</scope>
    <source>
        <strain evidence="5">KCTC 32513</strain>
    </source>
</reference>
<accession>A0A8J3G1S4</accession>
<dbReference type="EMBL" id="BMZH01000003">
    <property type="protein sequence ID" value="GHA88575.1"/>
    <property type="molecule type" value="Genomic_DNA"/>
</dbReference>